<keyword evidence="4" id="KW-1185">Reference proteome</keyword>
<feature type="domain" description="Glycosyltransferase subfamily 4-like N-terminal" evidence="2">
    <location>
        <begin position="18"/>
        <end position="193"/>
    </location>
</feature>
<dbReference type="SUPFAM" id="SSF53756">
    <property type="entry name" value="UDP-Glycosyltransferase/glycogen phosphorylase"/>
    <property type="match status" value="1"/>
</dbReference>
<dbReference type="InterPro" id="IPR028098">
    <property type="entry name" value="Glyco_trans_4-like_N"/>
</dbReference>
<dbReference type="PANTHER" id="PTHR12526">
    <property type="entry name" value="GLYCOSYLTRANSFERASE"/>
    <property type="match status" value="1"/>
</dbReference>
<evidence type="ECO:0000259" key="1">
    <source>
        <dbReference type="Pfam" id="PF00534"/>
    </source>
</evidence>
<proteinExistence type="predicted"/>
<accession>A0A1I5BCG8</accession>
<name>A0A1I5BCG8_9FLAO</name>
<evidence type="ECO:0000313" key="3">
    <source>
        <dbReference type="EMBL" id="SFN72414.1"/>
    </source>
</evidence>
<dbReference type="GO" id="GO:0016757">
    <property type="term" value="F:glycosyltransferase activity"/>
    <property type="evidence" value="ECO:0007669"/>
    <property type="project" value="InterPro"/>
</dbReference>
<dbReference type="Proteomes" id="UP000198705">
    <property type="component" value="Unassembled WGS sequence"/>
</dbReference>
<dbReference type="RefSeq" id="WP_092207609.1">
    <property type="nucleotide sequence ID" value="NZ_FOVN01000003.1"/>
</dbReference>
<gene>
    <name evidence="3" type="ORF">SAMN04487989_10320</name>
</gene>
<dbReference type="InterPro" id="IPR001296">
    <property type="entry name" value="Glyco_trans_1"/>
</dbReference>
<reference evidence="4" key="1">
    <citation type="submission" date="2016-10" db="EMBL/GenBank/DDBJ databases">
        <authorList>
            <person name="Varghese N."/>
            <person name="Submissions S."/>
        </authorList>
    </citation>
    <scope>NUCLEOTIDE SEQUENCE [LARGE SCALE GENOMIC DNA]</scope>
    <source>
        <strain evidence="4">DSM 23925</strain>
    </source>
</reference>
<dbReference type="STRING" id="649333.SAMN04487989_10320"/>
<organism evidence="3 4">
    <name type="scientific">Bizionia echini</name>
    <dbReference type="NCBI Taxonomy" id="649333"/>
    <lineage>
        <taxon>Bacteria</taxon>
        <taxon>Pseudomonadati</taxon>
        <taxon>Bacteroidota</taxon>
        <taxon>Flavobacteriia</taxon>
        <taxon>Flavobacteriales</taxon>
        <taxon>Flavobacteriaceae</taxon>
        <taxon>Bizionia</taxon>
    </lineage>
</organism>
<evidence type="ECO:0000259" key="2">
    <source>
        <dbReference type="Pfam" id="PF13579"/>
    </source>
</evidence>
<dbReference type="Gene3D" id="3.40.50.2000">
    <property type="entry name" value="Glycogen Phosphorylase B"/>
    <property type="match status" value="2"/>
</dbReference>
<dbReference type="Pfam" id="PF00534">
    <property type="entry name" value="Glycos_transf_1"/>
    <property type="match status" value="1"/>
</dbReference>
<evidence type="ECO:0000313" key="4">
    <source>
        <dbReference type="Proteomes" id="UP000198705"/>
    </source>
</evidence>
<feature type="domain" description="Glycosyl transferase family 1" evidence="1">
    <location>
        <begin position="213"/>
        <end position="374"/>
    </location>
</feature>
<dbReference type="EMBL" id="FOVN01000003">
    <property type="protein sequence ID" value="SFN72414.1"/>
    <property type="molecule type" value="Genomic_DNA"/>
</dbReference>
<dbReference type="Pfam" id="PF13579">
    <property type="entry name" value="Glyco_trans_4_4"/>
    <property type="match status" value="1"/>
</dbReference>
<sequence length="402" mass="44754">MKTSLKIAIYSGEIPSTTFIERLISGLVGSGASVLIFGILREKPRYSSGVTVVGYQLNRFAKFWHLARYTLLLTLFKRGDKKRFDVYLQQQQKTDLYTKVKCYPVLWHRPDVFHLQWAKGLADWVWVQDFGMKLVVSLRGAHINYSPIADTALAAMYREYFPKVDGFHAVSEAIGLEAQTYGAHPEAIHVVYSGLPASEMEAEMEAGIEPVVKPKNLPAKPFQIVSVGRPHWKKGYTYALDACKLLKEKGTLFEYTIIGGAHVVDYQYQIVDLELDNEVRLLSQKPFNEVQRLILNADLLLLSSVEEGIANVVLEAMALGTLVLSTDCGGMDEVIHDGETGFLVPIRDAQALADAIIAITSLPTAAALKIKKQAQLKIKEQHSEALMTSGMMRLYEGLFVGS</sequence>
<dbReference type="OrthoDB" id="596635at2"/>
<dbReference type="AlphaFoldDB" id="A0A1I5BCG8"/>
<keyword evidence="3" id="KW-0808">Transferase</keyword>
<protein>
    <submittedName>
        <fullName evidence="3">Colanic acid/amylovoran biosynthesis glycosyltransferase</fullName>
    </submittedName>
</protein>
<dbReference type="CDD" id="cd03801">
    <property type="entry name" value="GT4_PimA-like"/>
    <property type="match status" value="1"/>
</dbReference>